<dbReference type="GO" id="GO:0016491">
    <property type="term" value="F:oxidoreductase activity"/>
    <property type="evidence" value="ECO:0007669"/>
    <property type="project" value="UniProtKB-KW"/>
</dbReference>
<sequence length="179" mass="19121">MTATAIEVNASTPAGVGQSFRTTMRRFPATVTVITSCGAGDGRDHGMTVTAVTSVSMDPPSLLVCLNNRSLLHELLLGRPDFVVNVLTQDQVAISDAFSGKVAPEERFAGCNWRRHENGVLYLPNAHAAIACRRVAAMPYGTHTVFIGQVISAEVQESTRPLLYENAQYCASSPAVLTA</sequence>
<dbReference type="InterPro" id="IPR012349">
    <property type="entry name" value="Split_barrel_FMN-bd"/>
</dbReference>
<dbReference type="Gene3D" id="2.30.110.10">
    <property type="entry name" value="Electron Transport, Fmn-binding Protein, Chain A"/>
    <property type="match status" value="1"/>
</dbReference>
<dbReference type="Proteomes" id="UP001169006">
    <property type="component" value="Unassembled WGS sequence"/>
</dbReference>
<accession>A0ABT8SX90</accession>
<reference evidence="3" key="2">
    <citation type="submission" date="2023-07" db="EMBL/GenBank/DDBJ databases">
        <authorList>
            <person name="Sun H."/>
        </authorList>
    </citation>
    <scope>NUCLEOTIDE SEQUENCE</scope>
    <source>
        <strain evidence="3">05753</strain>
    </source>
</reference>
<evidence type="ECO:0000259" key="2">
    <source>
        <dbReference type="SMART" id="SM00903"/>
    </source>
</evidence>
<dbReference type="PANTHER" id="PTHR30466">
    <property type="entry name" value="FLAVIN REDUCTASE"/>
    <property type="match status" value="1"/>
</dbReference>
<dbReference type="PANTHER" id="PTHR30466:SF1">
    <property type="entry name" value="FMN REDUCTASE (NADH) RUTF"/>
    <property type="match status" value="1"/>
</dbReference>
<dbReference type="EC" id="1.-.-.-" evidence="3"/>
<evidence type="ECO:0000313" key="4">
    <source>
        <dbReference type="Proteomes" id="UP001169006"/>
    </source>
</evidence>
<evidence type="ECO:0000313" key="3">
    <source>
        <dbReference type="EMBL" id="MDO1582663.1"/>
    </source>
</evidence>
<proteinExistence type="predicted"/>
<dbReference type="SMART" id="SM00903">
    <property type="entry name" value="Flavin_Reduct"/>
    <property type="match status" value="1"/>
</dbReference>
<name>A0ABT8SX90_9HYPH</name>
<dbReference type="Pfam" id="PF01613">
    <property type="entry name" value="Flavin_Reduct"/>
    <property type="match status" value="1"/>
</dbReference>
<dbReference type="RefSeq" id="WP_302076834.1">
    <property type="nucleotide sequence ID" value="NZ_JAUKWQ010000003.1"/>
</dbReference>
<evidence type="ECO:0000256" key="1">
    <source>
        <dbReference type="ARBA" id="ARBA00023002"/>
    </source>
</evidence>
<keyword evidence="1 3" id="KW-0560">Oxidoreductase</keyword>
<gene>
    <name evidence="3" type="ORF">Q2T52_11270</name>
</gene>
<dbReference type="InterPro" id="IPR050268">
    <property type="entry name" value="NADH-dep_flavin_reductase"/>
</dbReference>
<reference evidence="3" key="1">
    <citation type="journal article" date="2015" name="Int. J. Syst. Evol. Microbiol.">
        <title>Rhizobium oryzicola sp. nov., potential plant-growth-promoting endophytic bacteria isolated from rice roots.</title>
        <authorList>
            <person name="Zhang X.X."/>
            <person name="Gao J.S."/>
            <person name="Cao Y.H."/>
            <person name="Sheirdil R.A."/>
            <person name="Wang X.C."/>
            <person name="Zhang L."/>
        </authorList>
    </citation>
    <scope>NUCLEOTIDE SEQUENCE</scope>
    <source>
        <strain evidence="3">05753</strain>
    </source>
</reference>
<organism evidence="3 4">
    <name type="scientific">Rhizobium oryzicola</name>
    <dbReference type="NCBI Taxonomy" id="1232668"/>
    <lineage>
        <taxon>Bacteria</taxon>
        <taxon>Pseudomonadati</taxon>
        <taxon>Pseudomonadota</taxon>
        <taxon>Alphaproteobacteria</taxon>
        <taxon>Hyphomicrobiales</taxon>
        <taxon>Rhizobiaceae</taxon>
        <taxon>Rhizobium/Agrobacterium group</taxon>
        <taxon>Rhizobium</taxon>
    </lineage>
</organism>
<dbReference type="EMBL" id="JAUKWQ010000003">
    <property type="protein sequence ID" value="MDO1582663.1"/>
    <property type="molecule type" value="Genomic_DNA"/>
</dbReference>
<comment type="caution">
    <text evidence="3">The sequence shown here is derived from an EMBL/GenBank/DDBJ whole genome shotgun (WGS) entry which is preliminary data.</text>
</comment>
<keyword evidence="4" id="KW-1185">Reference proteome</keyword>
<feature type="domain" description="Flavin reductase like" evidence="2">
    <location>
        <begin position="24"/>
        <end position="171"/>
    </location>
</feature>
<dbReference type="InterPro" id="IPR002563">
    <property type="entry name" value="Flavin_Rdtase-like_dom"/>
</dbReference>
<dbReference type="SUPFAM" id="SSF50475">
    <property type="entry name" value="FMN-binding split barrel"/>
    <property type="match status" value="1"/>
</dbReference>
<protein>
    <submittedName>
        <fullName evidence="3">Flavin reductase family protein</fullName>
        <ecNumber evidence="3">1.-.-.-</ecNumber>
    </submittedName>
</protein>